<evidence type="ECO:0000256" key="2">
    <source>
        <dbReference type="ARBA" id="ARBA00011045"/>
    </source>
</evidence>
<dbReference type="GO" id="GO:0000774">
    <property type="term" value="F:adenyl-nucleotide exchange factor activity"/>
    <property type="evidence" value="ECO:0007669"/>
    <property type="project" value="TreeGrafter"/>
</dbReference>
<organism evidence="8 9">
    <name type="scientific">Ascochyta lentis</name>
    <dbReference type="NCBI Taxonomy" id="205686"/>
    <lineage>
        <taxon>Eukaryota</taxon>
        <taxon>Fungi</taxon>
        <taxon>Dikarya</taxon>
        <taxon>Ascomycota</taxon>
        <taxon>Pezizomycotina</taxon>
        <taxon>Dothideomycetes</taxon>
        <taxon>Pleosporomycetidae</taxon>
        <taxon>Pleosporales</taxon>
        <taxon>Pleosporineae</taxon>
        <taxon>Didymellaceae</taxon>
        <taxon>Ascochyta</taxon>
    </lineage>
</organism>
<keyword evidence="4" id="KW-0677">Repeat</keyword>
<dbReference type="InterPro" id="IPR011989">
    <property type="entry name" value="ARM-like"/>
</dbReference>
<keyword evidence="9" id="KW-1185">Reference proteome</keyword>
<keyword evidence="3" id="KW-0963">Cytoplasm</keyword>
<gene>
    <name evidence="8" type="ORF">EKO04_000404</name>
</gene>
<reference evidence="8" key="2">
    <citation type="submission" date="2020-09" db="EMBL/GenBank/DDBJ databases">
        <title>Reference genome assembly for Australian Ascochyta lentis isolate Al4.</title>
        <authorList>
            <person name="Lee R.C."/>
            <person name="Farfan-Caceres L.M."/>
            <person name="Debler J.W."/>
            <person name="Williams A.H."/>
            <person name="Henares B.M."/>
        </authorList>
    </citation>
    <scope>NUCLEOTIDE SEQUENCE</scope>
    <source>
        <strain evidence="8">Al4</strain>
    </source>
</reference>
<evidence type="ECO:0000256" key="3">
    <source>
        <dbReference type="ARBA" id="ARBA00022490"/>
    </source>
</evidence>
<evidence type="ECO:0000313" key="9">
    <source>
        <dbReference type="Proteomes" id="UP000651452"/>
    </source>
</evidence>
<comment type="function">
    <text evidence="6">Functions as a nucleotide exchange factor (NEF) for Hsp70 chaperones which accelerates the release of ADP. Required for fully efficient Hsp70-mediated folding of proteins.</text>
</comment>
<dbReference type="InterPro" id="IPR050693">
    <property type="entry name" value="Hsp70_NEF-Inhibitors"/>
</dbReference>
<evidence type="ECO:0000259" key="7">
    <source>
        <dbReference type="Pfam" id="PF08609"/>
    </source>
</evidence>
<feature type="domain" description="Nucleotide exchange factor Fes1" evidence="7">
    <location>
        <begin position="6"/>
        <end position="87"/>
    </location>
</feature>
<dbReference type="PANTHER" id="PTHR19316">
    <property type="entry name" value="PROTEIN FOLDING REGULATOR"/>
    <property type="match status" value="1"/>
</dbReference>
<dbReference type="GO" id="GO:0006417">
    <property type="term" value="P:regulation of translation"/>
    <property type="evidence" value="ECO:0007669"/>
    <property type="project" value="UniProtKB-KW"/>
</dbReference>
<dbReference type="FunFam" id="1.25.10.10:FF:000434">
    <property type="entry name" value="Hsp70 nucleotide exchange factor fes1"/>
    <property type="match status" value="1"/>
</dbReference>
<reference evidence="8" key="1">
    <citation type="submission" date="2018-12" db="EMBL/GenBank/DDBJ databases">
        <authorList>
            <person name="Syme R.A."/>
            <person name="Farfan-Caceres L."/>
            <person name="Lichtenzveig J."/>
        </authorList>
    </citation>
    <scope>NUCLEOTIDE SEQUENCE</scope>
    <source>
        <strain evidence="8">Al4</strain>
    </source>
</reference>
<accession>A0A8H7JF60</accession>
<evidence type="ECO:0000256" key="1">
    <source>
        <dbReference type="ARBA" id="ARBA00004496"/>
    </source>
</evidence>
<dbReference type="SUPFAM" id="SSF48371">
    <property type="entry name" value="ARM repeat"/>
    <property type="match status" value="1"/>
</dbReference>
<name>A0A8H7JF60_9PLEO</name>
<comment type="subcellular location">
    <subcellularLocation>
        <location evidence="1">Cytoplasm</location>
    </subcellularLocation>
</comment>
<sequence length="205" mass="22752">MNDPNLNTLLKWGVENSKVSDGAEAPKTTLNPEALAALFGGNQKSDAQMMKDNMEVIKREDCDMEDRLTAFDNFEQLIENLDNANNLESLGLWIPLIEQLENKEAELRRFAAWCIGTAVQNNIKTQEKLLVLGAIPILVRIATGDDETKVKKKAITALSSSVRNFQPALDDAVSHVPADFKPSEKLDANDMDSVDILINKLRESL</sequence>
<evidence type="ECO:0000256" key="5">
    <source>
        <dbReference type="ARBA" id="ARBA00022845"/>
    </source>
</evidence>
<evidence type="ECO:0000256" key="4">
    <source>
        <dbReference type="ARBA" id="ARBA00022737"/>
    </source>
</evidence>
<comment type="caution">
    <text evidence="8">The sequence shown here is derived from an EMBL/GenBank/DDBJ whole genome shotgun (WGS) entry which is preliminary data.</text>
</comment>
<dbReference type="Gene3D" id="1.25.10.10">
    <property type="entry name" value="Leucine-rich Repeat Variant"/>
    <property type="match status" value="1"/>
</dbReference>
<keyword evidence="5" id="KW-0810">Translation regulation</keyword>
<dbReference type="InterPro" id="IPR016024">
    <property type="entry name" value="ARM-type_fold"/>
</dbReference>
<dbReference type="Pfam" id="PF08609">
    <property type="entry name" value="Fes1"/>
    <property type="match status" value="1"/>
</dbReference>
<evidence type="ECO:0000313" key="8">
    <source>
        <dbReference type="EMBL" id="KAF9701831.1"/>
    </source>
</evidence>
<evidence type="ECO:0000256" key="6">
    <source>
        <dbReference type="ARBA" id="ARBA00024912"/>
    </source>
</evidence>
<dbReference type="EMBL" id="RZGK01000002">
    <property type="protein sequence ID" value="KAF9701831.1"/>
    <property type="molecule type" value="Genomic_DNA"/>
</dbReference>
<dbReference type="Proteomes" id="UP000651452">
    <property type="component" value="Unassembled WGS sequence"/>
</dbReference>
<protein>
    <recommendedName>
        <fullName evidence="7">Nucleotide exchange factor Fes1 domain-containing protein</fullName>
    </recommendedName>
</protein>
<dbReference type="AlphaFoldDB" id="A0A8H7JF60"/>
<proteinExistence type="inferred from homology"/>
<dbReference type="GO" id="GO:0005783">
    <property type="term" value="C:endoplasmic reticulum"/>
    <property type="evidence" value="ECO:0007669"/>
    <property type="project" value="TreeGrafter"/>
</dbReference>
<dbReference type="OrthoDB" id="10250458at2759"/>
<dbReference type="InterPro" id="IPR013918">
    <property type="entry name" value="Nucleotide_exch_fac_Fes1"/>
</dbReference>
<comment type="similarity">
    <text evidence="2">Belongs to the FES1 family.</text>
</comment>
<dbReference type="PANTHER" id="PTHR19316:SF18">
    <property type="entry name" value="HSP70-BINDING PROTEIN 1"/>
    <property type="match status" value="1"/>
</dbReference>